<proteinExistence type="predicted"/>
<dbReference type="InterPro" id="IPR027056">
    <property type="entry name" value="Gluconate_2DH_su3"/>
</dbReference>
<dbReference type="OrthoDB" id="6385145at2"/>
<dbReference type="KEGG" id="hhy:Halhy_1071"/>
<reference evidence="1 2" key="1">
    <citation type="journal article" date="2011" name="Stand. Genomic Sci.">
        <title>Complete genome sequence of Haliscomenobacter hydrossis type strain (O).</title>
        <authorList>
            <consortium name="US DOE Joint Genome Institute (JGI-PGF)"/>
            <person name="Daligault H."/>
            <person name="Lapidus A."/>
            <person name="Zeytun A."/>
            <person name="Nolan M."/>
            <person name="Lucas S."/>
            <person name="Del Rio T.G."/>
            <person name="Tice H."/>
            <person name="Cheng J.F."/>
            <person name="Tapia R."/>
            <person name="Han C."/>
            <person name="Goodwin L."/>
            <person name="Pitluck S."/>
            <person name="Liolios K."/>
            <person name="Pagani I."/>
            <person name="Ivanova N."/>
            <person name="Huntemann M."/>
            <person name="Mavromatis K."/>
            <person name="Mikhailova N."/>
            <person name="Pati A."/>
            <person name="Chen A."/>
            <person name="Palaniappan K."/>
            <person name="Land M."/>
            <person name="Hauser L."/>
            <person name="Brambilla E.M."/>
            <person name="Rohde M."/>
            <person name="Verbarg S."/>
            <person name="Goker M."/>
            <person name="Bristow J."/>
            <person name="Eisen J.A."/>
            <person name="Markowitz V."/>
            <person name="Hugenholtz P."/>
            <person name="Kyrpides N.C."/>
            <person name="Klenk H.P."/>
            <person name="Woyke T."/>
        </authorList>
    </citation>
    <scope>NUCLEOTIDE SEQUENCE [LARGE SCALE GENOMIC DNA]</scope>
    <source>
        <strain evidence="2">ATCC 27775 / DSM 1100 / LMG 10767 / O</strain>
    </source>
</reference>
<evidence type="ECO:0008006" key="3">
    <source>
        <dbReference type="Google" id="ProtNLM"/>
    </source>
</evidence>
<evidence type="ECO:0000313" key="1">
    <source>
        <dbReference type="EMBL" id="AEE48970.1"/>
    </source>
</evidence>
<gene>
    <name evidence="1" type="ordered locus">Halhy_1071</name>
</gene>
<reference key="2">
    <citation type="submission" date="2011-04" db="EMBL/GenBank/DDBJ databases">
        <title>Complete sequence of chromosome of Haliscomenobacter hydrossis DSM 1100.</title>
        <authorList>
            <consortium name="US DOE Joint Genome Institute (JGI-PGF)"/>
            <person name="Lucas S."/>
            <person name="Han J."/>
            <person name="Lapidus A."/>
            <person name="Bruce D."/>
            <person name="Goodwin L."/>
            <person name="Pitluck S."/>
            <person name="Peters L."/>
            <person name="Kyrpides N."/>
            <person name="Mavromatis K."/>
            <person name="Ivanova N."/>
            <person name="Ovchinnikova G."/>
            <person name="Pagani I."/>
            <person name="Daligault H."/>
            <person name="Detter J.C."/>
            <person name="Han C."/>
            <person name="Land M."/>
            <person name="Hauser L."/>
            <person name="Markowitz V."/>
            <person name="Cheng J.-F."/>
            <person name="Hugenholtz P."/>
            <person name="Woyke T."/>
            <person name="Wu D."/>
            <person name="Verbarg S."/>
            <person name="Frueling A."/>
            <person name="Brambilla E."/>
            <person name="Klenk H.-P."/>
            <person name="Eisen J.A."/>
        </authorList>
    </citation>
    <scope>NUCLEOTIDE SEQUENCE</scope>
    <source>
        <strain>DSM 1100</strain>
    </source>
</reference>
<name>F4KQE4_HALH1</name>
<dbReference type="Proteomes" id="UP000008461">
    <property type="component" value="Chromosome"/>
</dbReference>
<keyword evidence="2" id="KW-1185">Reference proteome</keyword>
<accession>F4KQE4</accession>
<organism evidence="1 2">
    <name type="scientific">Haliscomenobacter hydrossis (strain ATCC 27775 / DSM 1100 / LMG 10767 / O)</name>
    <dbReference type="NCBI Taxonomy" id="760192"/>
    <lineage>
        <taxon>Bacteria</taxon>
        <taxon>Pseudomonadati</taxon>
        <taxon>Bacteroidota</taxon>
        <taxon>Saprospiria</taxon>
        <taxon>Saprospirales</taxon>
        <taxon>Haliscomenobacteraceae</taxon>
        <taxon>Haliscomenobacter</taxon>
    </lineage>
</organism>
<sequence length="173" mass="18870">MHRRKSIKNIALLAGGLIALPSWAKAWSLESLPLVSPPLNPAAQNTLALIIETIIPESDIRGAKSVGVPAFVSLMLADCYEKKVVDNVEKGLAAVESLATTKYQQNFTSLGTPQKEELLLSLEKGSDTSLKDFYSLIKNLTIQGYTSSEYVQTTFLKYEMAPGHYHGCVPVKS</sequence>
<dbReference type="Pfam" id="PF13618">
    <property type="entry name" value="Gluconate_2-dh3"/>
    <property type="match status" value="1"/>
</dbReference>
<dbReference type="HOGENOM" id="CLU_089930_1_0_10"/>
<protein>
    <recommendedName>
        <fullName evidence="3">Gluconate 2-dehydrogenase subunit 3 family protein</fullName>
    </recommendedName>
</protein>
<dbReference type="EMBL" id="CP002691">
    <property type="protein sequence ID" value="AEE48970.1"/>
    <property type="molecule type" value="Genomic_DNA"/>
</dbReference>
<dbReference type="RefSeq" id="WP_013763525.1">
    <property type="nucleotide sequence ID" value="NC_015510.1"/>
</dbReference>
<dbReference type="eggNOG" id="ENOG50309X8">
    <property type="taxonomic scope" value="Bacteria"/>
</dbReference>
<evidence type="ECO:0000313" key="2">
    <source>
        <dbReference type="Proteomes" id="UP000008461"/>
    </source>
</evidence>
<dbReference type="STRING" id="760192.Halhy_1071"/>
<dbReference type="AlphaFoldDB" id="F4KQE4"/>